<dbReference type="Pfam" id="PF02770">
    <property type="entry name" value="Acyl-CoA_dh_M"/>
    <property type="match status" value="1"/>
</dbReference>
<name>A0ABS9K6E6_9RHOO</name>
<dbReference type="RefSeq" id="WP_275712033.1">
    <property type="nucleotide sequence ID" value="NZ_JAKLTN010000004.1"/>
</dbReference>
<evidence type="ECO:0000259" key="11">
    <source>
        <dbReference type="Pfam" id="PF00441"/>
    </source>
</evidence>
<dbReference type="Pfam" id="PF02771">
    <property type="entry name" value="Acyl-CoA_dh_N"/>
    <property type="match status" value="1"/>
</dbReference>
<accession>A0ABS9K6E6</accession>
<evidence type="ECO:0000256" key="5">
    <source>
        <dbReference type="ARBA" id="ARBA00022827"/>
    </source>
</evidence>
<dbReference type="InterPro" id="IPR036250">
    <property type="entry name" value="AcylCo_DH-like_C"/>
</dbReference>
<comment type="function">
    <text evidence="7">Catalyzes the dehydrogenation at the alpha-beta position of ACP-bound acyl chains. This results in the introduction of a double bond in the lipidic chain, which is further transferred to the epsilon-amino group of lysine residue in the mycobactin core by MbtK.</text>
</comment>
<evidence type="ECO:0000256" key="7">
    <source>
        <dbReference type="ARBA" id="ARBA00037085"/>
    </source>
</evidence>
<dbReference type="Gene3D" id="1.20.140.10">
    <property type="entry name" value="Butyryl-CoA Dehydrogenase, subunit A, domain 3"/>
    <property type="match status" value="1"/>
</dbReference>
<evidence type="ECO:0000256" key="9">
    <source>
        <dbReference type="ARBA" id="ARBA00042660"/>
    </source>
</evidence>
<dbReference type="EMBL" id="JAKLTN010000004">
    <property type="protein sequence ID" value="MCG2578645.1"/>
    <property type="molecule type" value="Genomic_DNA"/>
</dbReference>
<protein>
    <recommendedName>
        <fullName evidence="8">Acyl-[acyl-carrier-protein] dehydrogenase MbtN</fullName>
    </recommendedName>
    <alternativeName>
        <fullName evidence="9">Mycobactin synthase protein N</fullName>
    </alternativeName>
</protein>
<keyword evidence="15" id="KW-1185">Reference proteome</keyword>
<evidence type="ECO:0000313" key="14">
    <source>
        <dbReference type="EMBL" id="MCG2578645.1"/>
    </source>
</evidence>
<dbReference type="InterPro" id="IPR013786">
    <property type="entry name" value="AcylCoA_DH/ox_N"/>
</dbReference>
<keyword evidence="4 10" id="KW-0285">Flavoprotein</keyword>
<keyword evidence="6 10" id="KW-0560">Oxidoreductase</keyword>
<dbReference type="Gene3D" id="2.40.110.10">
    <property type="entry name" value="Butyryl-CoA Dehydrogenase, subunit A, domain 2"/>
    <property type="match status" value="1"/>
</dbReference>
<evidence type="ECO:0000256" key="1">
    <source>
        <dbReference type="ARBA" id="ARBA00001974"/>
    </source>
</evidence>
<dbReference type="PROSITE" id="PS00073">
    <property type="entry name" value="ACYL_COA_DH_2"/>
    <property type="match status" value="1"/>
</dbReference>
<dbReference type="InterPro" id="IPR037069">
    <property type="entry name" value="AcylCoA_DH/ox_N_sf"/>
</dbReference>
<dbReference type="PANTHER" id="PTHR48083:SF20">
    <property type="entry name" value="LONG-CHAIN SPECIFIC ACYL-COA DEHYDROGENASE, MITOCHONDRIAL"/>
    <property type="match status" value="1"/>
</dbReference>
<sequence>MGPLTMGAPYQSAWMREDQRIFRDSVRRFVENEFVPRQARWQRQNGPDPEAWPAAGRAGLLLPDIPAEYGGGGGDFTHQAVVREELLGAGVQFGCGVHGIVAHYLLAYGSEAQKRHWLPAMARGDLVGAIAMSEPAAGSDLQGIATTARRVGDEYVINGSKAFVTNGRHAGLVCVAVKTDTAAPGSRGMALIVAETTGLTGYRRGRPLEKIGMHGQDTCPLYFDDVRVPAANLLGGEEGHGFAQMLAQLPYERLGIAVDAVATAERAVAITTHYVLERMAFGKALIEFQNTRFELAECRTEAMIGRVFLDYCIGRFLAGRLDDVTAAMAKLWLTDCQCRVVDKCLQLHGGYGYMTEYPIARMWADSRVQRIYAGSNEIMKEIIGWSL</sequence>
<gene>
    <name evidence="14" type="ORF">LZ012_16730</name>
</gene>
<evidence type="ECO:0000256" key="3">
    <source>
        <dbReference type="ARBA" id="ARBA00009347"/>
    </source>
</evidence>
<comment type="caution">
    <text evidence="14">The sequence shown here is derived from an EMBL/GenBank/DDBJ whole genome shotgun (WGS) entry which is preliminary data.</text>
</comment>
<comment type="similarity">
    <text evidence="3 10">Belongs to the acyl-CoA dehydrogenase family.</text>
</comment>
<dbReference type="SUPFAM" id="SSF56645">
    <property type="entry name" value="Acyl-CoA dehydrogenase NM domain-like"/>
    <property type="match status" value="1"/>
</dbReference>
<dbReference type="InterPro" id="IPR006091">
    <property type="entry name" value="Acyl-CoA_Oxase/DH_mid-dom"/>
</dbReference>
<evidence type="ECO:0000259" key="12">
    <source>
        <dbReference type="Pfam" id="PF02770"/>
    </source>
</evidence>
<dbReference type="Gene3D" id="1.10.540.10">
    <property type="entry name" value="Acyl-CoA dehydrogenase/oxidase, N-terminal domain"/>
    <property type="match status" value="1"/>
</dbReference>
<organism evidence="14 15">
    <name type="scientific">Dechloromonas hankyongensis</name>
    <dbReference type="NCBI Taxonomy" id="2908002"/>
    <lineage>
        <taxon>Bacteria</taxon>
        <taxon>Pseudomonadati</taxon>
        <taxon>Pseudomonadota</taxon>
        <taxon>Betaproteobacteria</taxon>
        <taxon>Rhodocyclales</taxon>
        <taxon>Azonexaceae</taxon>
        <taxon>Dechloromonas</taxon>
    </lineage>
</organism>
<proteinExistence type="inferred from homology"/>
<keyword evidence="5 10" id="KW-0274">FAD</keyword>
<feature type="domain" description="Acyl-CoA oxidase/dehydrogenase middle" evidence="12">
    <location>
        <begin position="129"/>
        <end position="226"/>
    </location>
</feature>
<feature type="domain" description="Acyl-CoA dehydrogenase/oxidase C-terminal" evidence="11">
    <location>
        <begin position="239"/>
        <end position="384"/>
    </location>
</feature>
<comment type="pathway">
    <text evidence="2">Siderophore biosynthesis; mycobactin biosynthesis.</text>
</comment>
<evidence type="ECO:0000256" key="8">
    <source>
        <dbReference type="ARBA" id="ARBA00040394"/>
    </source>
</evidence>
<dbReference type="Pfam" id="PF00441">
    <property type="entry name" value="Acyl-CoA_dh_1"/>
    <property type="match status" value="1"/>
</dbReference>
<comment type="cofactor">
    <cofactor evidence="1 10">
        <name>FAD</name>
        <dbReference type="ChEBI" id="CHEBI:57692"/>
    </cofactor>
</comment>
<reference evidence="14" key="1">
    <citation type="submission" date="2022-01" db="EMBL/GenBank/DDBJ databases">
        <authorList>
            <person name="Jo J.-H."/>
            <person name="Im W.-T."/>
        </authorList>
    </citation>
    <scope>NUCLEOTIDE SEQUENCE</scope>
    <source>
        <strain evidence="14">XY25</strain>
    </source>
</reference>
<dbReference type="InterPro" id="IPR006089">
    <property type="entry name" value="Acyl-CoA_DH_CS"/>
</dbReference>
<dbReference type="InterPro" id="IPR046373">
    <property type="entry name" value="Acyl-CoA_Oxase/DH_mid-dom_sf"/>
</dbReference>
<evidence type="ECO:0000313" key="15">
    <source>
        <dbReference type="Proteomes" id="UP001165384"/>
    </source>
</evidence>
<evidence type="ECO:0000256" key="10">
    <source>
        <dbReference type="RuleBase" id="RU362125"/>
    </source>
</evidence>
<evidence type="ECO:0000256" key="4">
    <source>
        <dbReference type="ARBA" id="ARBA00022630"/>
    </source>
</evidence>
<dbReference type="Proteomes" id="UP001165384">
    <property type="component" value="Unassembled WGS sequence"/>
</dbReference>
<dbReference type="InterPro" id="IPR009075">
    <property type="entry name" value="AcylCo_DH/oxidase_C"/>
</dbReference>
<evidence type="ECO:0000256" key="6">
    <source>
        <dbReference type="ARBA" id="ARBA00023002"/>
    </source>
</evidence>
<dbReference type="PANTHER" id="PTHR48083">
    <property type="entry name" value="MEDIUM-CHAIN SPECIFIC ACYL-COA DEHYDROGENASE, MITOCHONDRIAL-RELATED"/>
    <property type="match status" value="1"/>
</dbReference>
<evidence type="ECO:0000259" key="13">
    <source>
        <dbReference type="Pfam" id="PF02771"/>
    </source>
</evidence>
<evidence type="ECO:0000256" key="2">
    <source>
        <dbReference type="ARBA" id="ARBA00005102"/>
    </source>
</evidence>
<dbReference type="PROSITE" id="PS00072">
    <property type="entry name" value="ACYL_COA_DH_1"/>
    <property type="match status" value="1"/>
</dbReference>
<dbReference type="InterPro" id="IPR050741">
    <property type="entry name" value="Acyl-CoA_dehydrogenase"/>
</dbReference>
<feature type="domain" description="Acyl-CoA dehydrogenase/oxidase N-terminal" evidence="13">
    <location>
        <begin position="17"/>
        <end position="125"/>
    </location>
</feature>
<dbReference type="SUPFAM" id="SSF47203">
    <property type="entry name" value="Acyl-CoA dehydrogenase C-terminal domain-like"/>
    <property type="match status" value="1"/>
</dbReference>
<dbReference type="InterPro" id="IPR009100">
    <property type="entry name" value="AcylCoA_DH/oxidase_NM_dom_sf"/>
</dbReference>